<keyword evidence="2" id="KW-0238">DNA-binding</keyword>
<evidence type="ECO:0000313" key="8">
    <source>
        <dbReference type="Proteomes" id="UP000593564"/>
    </source>
</evidence>
<reference evidence="8" key="1">
    <citation type="journal article" date="2020" name="Nat. Commun.">
        <title>Genome assembly of wild tea tree DASZ reveals pedigree and selection history of tea varieties.</title>
        <authorList>
            <person name="Zhang W."/>
            <person name="Zhang Y."/>
            <person name="Qiu H."/>
            <person name="Guo Y."/>
            <person name="Wan H."/>
            <person name="Zhang X."/>
            <person name="Scossa F."/>
            <person name="Alseekh S."/>
            <person name="Zhang Q."/>
            <person name="Wang P."/>
            <person name="Xu L."/>
            <person name="Schmidt M.H."/>
            <person name="Jia X."/>
            <person name="Li D."/>
            <person name="Zhu A."/>
            <person name="Guo F."/>
            <person name="Chen W."/>
            <person name="Ni D."/>
            <person name="Usadel B."/>
            <person name="Fernie A.R."/>
            <person name="Wen W."/>
        </authorList>
    </citation>
    <scope>NUCLEOTIDE SEQUENCE [LARGE SCALE GENOMIC DNA]</scope>
    <source>
        <strain evidence="8">cv. G240</strain>
    </source>
</reference>
<dbReference type="GO" id="GO:0006355">
    <property type="term" value="P:regulation of DNA-templated transcription"/>
    <property type="evidence" value="ECO:0007669"/>
    <property type="project" value="InterPro"/>
</dbReference>
<dbReference type="AlphaFoldDB" id="A0A7J7I9C0"/>
<comment type="caution">
    <text evidence="7">The sequence shown here is derived from an EMBL/GenBank/DDBJ whole genome shotgun (WGS) entry which is preliminary data.</text>
</comment>
<evidence type="ECO:0000256" key="3">
    <source>
        <dbReference type="ARBA" id="ARBA00023163"/>
    </source>
</evidence>
<dbReference type="EMBL" id="JACBKZ010000001">
    <property type="protein sequence ID" value="KAF5961529.1"/>
    <property type="molecule type" value="Genomic_DNA"/>
</dbReference>
<feature type="compositionally biased region" description="Polar residues" evidence="5">
    <location>
        <begin position="224"/>
        <end position="238"/>
    </location>
</feature>
<feature type="domain" description="NAC" evidence="6">
    <location>
        <begin position="20"/>
        <end position="171"/>
    </location>
</feature>
<keyword evidence="3" id="KW-0804">Transcription</keyword>
<evidence type="ECO:0000256" key="2">
    <source>
        <dbReference type="ARBA" id="ARBA00023125"/>
    </source>
</evidence>
<dbReference type="PANTHER" id="PTHR31744:SF93">
    <property type="entry name" value="NAC DOMAIN-CONTAINING PROTEIN"/>
    <property type="match status" value="1"/>
</dbReference>
<dbReference type="InterPro" id="IPR036093">
    <property type="entry name" value="NAC_dom_sf"/>
</dbReference>
<name>A0A7J7I9C0_CAMSI</name>
<dbReference type="PROSITE" id="PS51005">
    <property type="entry name" value="NAC"/>
    <property type="match status" value="1"/>
</dbReference>
<feature type="region of interest" description="Disordered" evidence="5">
    <location>
        <begin position="202"/>
        <end position="238"/>
    </location>
</feature>
<dbReference type="PANTHER" id="PTHR31744">
    <property type="entry name" value="PROTEIN CUP-SHAPED COTYLEDON 2-RELATED"/>
    <property type="match status" value="1"/>
</dbReference>
<dbReference type="Proteomes" id="UP000593564">
    <property type="component" value="Unassembled WGS sequence"/>
</dbReference>
<dbReference type="GO" id="GO:0003677">
    <property type="term" value="F:DNA binding"/>
    <property type="evidence" value="ECO:0007669"/>
    <property type="project" value="UniProtKB-KW"/>
</dbReference>
<dbReference type="SUPFAM" id="SSF101941">
    <property type="entry name" value="NAC domain"/>
    <property type="match status" value="1"/>
</dbReference>
<proteinExistence type="predicted"/>
<reference evidence="7 8" key="2">
    <citation type="submission" date="2020-07" db="EMBL/GenBank/DDBJ databases">
        <title>Genome assembly of wild tea tree DASZ reveals pedigree and selection history of tea varieties.</title>
        <authorList>
            <person name="Zhang W."/>
        </authorList>
    </citation>
    <scope>NUCLEOTIDE SEQUENCE [LARGE SCALE GENOMIC DNA]</scope>
    <source>
        <strain evidence="8">cv. G240</strain>
        <tissue evidence="7">Leaf</tissue>
    </source>
</reference>
<sequence length="256" mass="29174">MEMEMEKANMVRKGGMMMKLPIGFRFHPTDEELVVHYLNRKIHSFPLPACVIPDLDVFQTNPWDLPGDSKEKRYFFCKRSKKNVNKCKGITGSGYWKAMGKDKYIISPGSNQAVGVKKSLVFCQGKRPRGLRTHWVMHEYRLAGSQTIPNSTEKFMMEMEEEWVVCRIYQKMWKSKNKGVKSQVSKYGNVRKIRPSIIDTMKTEEGSDSGPPQPSSASSCSSGITEVSSKTSSDQEETSAYNFSFSSLLYRISEQS</sequence>
<keyword evidence="8" id="KW-1185">Reference proteome</keyword>
<dbReference type="Pfam" id="PF02365">
    <property type="entry name" value="NAM"/>
    <property type="match status" value="1"/>
</dbReference>
<dbReference type="InterPro" id="IPR003441">
    <property type="entry name" value="NAC-dom"/>
</dbReference>
<evidence type="ECO:0000256" key="1">
    <source>
        <dbReference type="ARBA" id="ARBA00023015"/>
    </source>
</evidence>
<accession>A0A7J7I9C0</accession>
<keyword evidence="1" id="KW-0805">Transcription regulation</keyword>
<protein>
    <recommendedName>
        <fullName evidence="6">NAC domain-containing protein</fullName>
    </recommendedName>
</protein>
<dbReference type="Gene3D" id="2.170.150.80">
    <property type="entry name" value="NAC domain"/>
    <property type="match status" value="1"/>
</dbReference>
<keyword evidence="4" id="KW-0539">Nucleus</keyword>
<organism evidence="7 8">
    <name type="scientific">Camellia sinensis</name>
    <name type="common">Tea plant</name>
    <name type="synonym">Thea sinensis</name>
    <dbReference type="NCBI Taxonomy" id="4442"/>
    <lineage>
        <taxon>Eukaryota</taxon>
        <taxon>Viridiplantae</taxon>
        <taxon>Streptophyta</taxon>
        <taxon>Embryophyta</taxon>
        <taxon>Tracheophyta</taxon>
        <taxon>Spermatophyta</taxon>
        <taxon>Magnoliopsida</taxon>
        <taxon>eudicotyledons</taxon>
        <taxon>Gunneridae</taxon>
        <taxon>Pentapetalae</taxon>
        <taxon>asterids</taxon>
        <taxon>Ericales</taxon>
        <taxon>Theaceae</taxon>
        <taxon>Camellia</taxon>
    </lineage>
</organism>
<evidence type="ECO:0000313" key="7">
    <source>
        <dbReference type="EMBL" id="KAF5961529.1"/>
    </source>
</evidence>
<gene>
    <name evidence="7" type="ORF">HYC85_002738</name>
</gene>
<evidence type="ECO:0000256" key="5">
    <source>
        <dbReference type="SAM" id="MobiDB-lite"/>
    </source>
</evidence>
<evidence type="ECO:0000259" key="6">
    <source>
        <dbReference type="PROSITE" id="PS51005"/>
    </source>
</evidence>
<evidence type="ECO:0000256" key="4">
    <source>
        <dbReference type="ARBA" id="ARBA00023242"/>
    </source>
</evidence>